<keyword evidence="2" id="KW-1185">Reference proteome</keyword>
<name>A0A9R1XUH6_LACSA</name>
<evidence type="ECO:0008006" key="3">
    <source>
        <dbReference type="Google" id="ProtNLM"/>
    </source>
</evidence>
<dbReference type="EMBL" id="NBSK02000001">
    <property type="protein sequence ID" value="KAJ0226311.1"/>
    <property type="molecule type" value="Genomic_DNA"/>
</dbReference>
<organism evidence="1 2">
    <name type="scientific">Lactuca sativa</name>
    <name type="common">Garden lettuce</name>
    <dbReference type="NCBI Taxonomy" id="4236"/>
    <lineage>
        <taxon>Eukaryota</taxon>
        <taxon>Viridiplantae</taxon>
        <taxon>Streptophyta</taxon>
        <taxon>Embryophyta</taxon>
        <taxon>Tracheophyta</taxon>
        <taxon>Spermatophyta</taxon>
        <taxon>Magnoliopsida</taxon>
        <taxon>eudicotyledons</taxon>
        <taxon>Gunneridae</taxon>
        <taxon>Pentapetalae</taxon>
        <taxon>asterids</taxon>
        <taxon>campanulids</taxon>
        <taxon>Asterales</taxon>
        <taxon>Asteraceae</taxon>
        <taxon>Cichorioideae</taxon>
        <taxon>Cichorieae</taxon>
        <taxon>Lactucinae</taxon>
        <taxon>Lactuca</taxon>
    </lineage>
</organism>
<sequence>MLSKNVSNKYIESAMLLGGLNSMLCVEHSPSLPHVSKAPTIILGMDVSHGSPGQSDIPFIAALPTLAFDLPLSSFLKNSISKGGDGRFPVQESF</sequence>
<proteinExistence type="predicted"/>
<dbReference type="AlphaFoldDB" id="A0A9R1XUH6"/>
<evidence type="ECO:0000313" key="2">
    <source>
        <dbReference type="Proteomes" id="UP000235145"/>
    </source>
</evidence>
<accession>A0A9R1XUH6</accession>
<comment type="caution">
    <text evidence="1">The sequence shown here is derived from an EMBL/GenBank/DDBJ whole genome shotgun (WGS) entry which is preliminary data.</text>
</comment>
<evidence type="ECO:0000313" key="1">
    <source>
        <dbReference type="EMBL" id="KAJ0226311.1"/>
    </source>
</evidence>
<dbReference type="Proteomes" id="UP000235145">
    <property type="component" value="Unassembled WGS sequence"/>
</dbReference>
<gene>
    <name evidence="1" type="ORF">LSAT_V11C100026790</name>
</gene>
<protein>
    <recommendedName>
        <fullName evidence="3">Piwi domain-containing protein</fullName>
    </recommendedName>
</protein>
<reference evidence="1 2" key="1">
    <citation type="journal article" date="2017" name="Nat. Commun.">
        <title>Genome assembly with in vitro proximity ligation data and whole-genome triplication in lettuce.</title>
        <authorList>
            <person name="Reyes-Chin-Wo S."/>
            <person name="Wang Z."/>
            <person name="Yang X."/>
            <person name="Kozik A."/>
            <person name="Arikit S."/>
            <person name="Song C."/>
            <person name="Xia L."/>
            <person name="Froenicke L."/>
            <person name="Lavelle D.O."/>
            <person name="Truco M.J."/>
            <person name="Xia R."/>
            <person name="Zhu S."/>
            <person name="Xu C."/>
            <person name="Xu H."/>
            <person name="Xu X."/>
            <person name="Cox K."/>
            <person name="Korf I."/>
            <person name="Meyers B.C."/>
            <person name="Michelmore R.W."/>
        </authorList>
    </citation>
    <scope>NUCLEOTIDE SEQUENCE [LARGE SCALE GENOMIC DNA]</scope>
    <source>
        <strain evidence="2">cv. Salinas</strain>
        <tissue evidence="1">Seedlings</tissue>
    </source>
</reference>